<gene>
    <name evidence="1" type="ORF">E5329_01365</name>
</gene>
<reference evidence="1" key="1">
    <citation type="submission" date="2019-04" db="EMBL/GenBank/DDBJ databases">
        <title>Microbes associate with the intestines of laboratory mice.</title>
        <authorList>
            <person name="Navarre W."/>
            <person name="Wong E."/>
            <person name="Huang K."/>
            <person name="Tropini C."/>
            <person name="Ng K."/>
            <person name="Yu B."/>
        </authorList>
    </citation>
    <scope>NUCLEOTIDE SEQUENCE</scope>
    <source>
        <strain evidence="1">NM01_1-7b</strain>
    </source>
</reference>
<comment type="caution">
    <text evidence="1">The sequence shown here is derived from an EMBL/GenBank/DDBJ whole genome shotgun (WGS) entry which is preliminary data.</text>
</comment>
<dbReference type="EMBL" id="SRYA01000002">
    <property type="protein sequence ID" value="TGY98186.1"/>
    <property type="molecule type" value="Genomic_DNA"/>
</dbReference>
<protein>
    <submittedName>
        <fullName evidence="1">Methyl-accepting chemotaxis protein</fullName>
    </submittedName>
</protein>
<evidence type="ECO:0000313" key="2">
    <source>
        <dbReference type="Proteomes" id="UP000304953"/>
    </source>
</evidence>
<keyword evidence="2" id="KW-1185">Reference proteome</keyword>
<accession>A0AC61S1F3</accession>
<organism evidence="1 2">
    <name type="scientific">Petralouisia muris</name>
    <dbReference type="NCBI Taxonomy" id="3032872"/>
    <lineage>
        <taxon>Bacteria</taxon>
        <taxon>Bacillati</taxon>
        <taxon>Bacillota</taxon>
        <taxon>Clostridia</taxon>
        <taxon>Lachnospirales</taxon>
        <taxon>Lachnospiraceae</taxon>
        <taxon>Petralouisia</taxon>
    </lineage>
</organism>
<dbReference type="Proteomes" id="UP000304953">
    <property type="component" value="Unassembled WGS sequence"/>
</dbReference>
<sequence>MDVQQAGIEKRLTKSFTKVSAITVVVALLGLIAVLMVSNRYSYALQNYGFAQGDIGMAMFEFADVRSSLRAAIGYDDPDAIAAVVEQHGKSKAAFEENFALIENTIVSDDGRKTYDEIKAELETYWELDQKIMDIGATTDRELCRQAQELALGELADSYSSIYSKLENLLNVKVTEGKRLSVILNVTGWILAAAMAAAAVIAIIFSTKIGKSIATRISEPLGKLGSRLKTFATGDLTSPFPMVMTGDEVEYMEKDASEMADNLNVIIHDIDEVLGQMASGNYAVTSNASDRYTGDFGKLYESMHSLREQMTQTLVSIGEASEHVSIGSGDLATASQSLAEGATEQAQAVQELHATISDIAVTMEKSAESAGESYMRAQHYANEADNSREEMDTMMAAMQRINDASTRIGDIISEIESIAAQTNLLSLNASIEAARAGESGRGFAVVADQIRELADQSAQAAVDTRELIEGSIREVTEGNRAAERASDAIVSVVDGIKQIADFSKRLKGMVEDQSEAMRQAEIGINQISEVVQSNAATAEEASATSEELSAQAQILDELVGKFVLAEE</sequence>
<name>A0AC61S1F3_9FIRM</name>
<evidence type="ECO:0000313" key="1">
    <source>
        <dbReference type="EMBL" id="TGY98186.1"/>
    </source>
</evidence>
<proteinExistence type="predicted"/>